<keyword evidence="1" id="KW-0175">Coiled coil</keyword>
<reference evidence="3" key="1">
    <citation type="journal article" date="2019" name="Int. J. Syst. Evol. Microbiol.">
        <title>The Global Catalogue of Microorganisms (GCM) 10K type strain sequencing project: providing services to taxonomists for standard genome sequencing and annotation.</title>
        <authorList>
            <consortium name="The Broad Institute Genomics Platform"/>
            <consortium name="The Broad Institute Genome Sequencing Center for Infectious Disease"/>
            <person name="Wu L."/>
            <person name="Ma J."/>
        </authorList>
    </citation>
    <scope>NUCLEOTIDE SEQUENCE [LARGE SCALE GENOMIC DNA]</scope>
    <source>
        <strain evidence="3">NBRC 103632</strain>
    </source>
</reference>
<protein>
    <recommendedName>
        <fullName evidence="4">Bacteriophage tail tape measure C-terminal domain-containing protein</fullName>
    </recommendedName>
</protein>
<organism evidence="2 3">
    <name type="scientific">Methylobacterium tardum</name>
    <dbReference type="NCBI Taxonomy" id="374432"/>
    <lineage>
        <taxon>Bacteria</taxon>
        <taxon>Pseudomonadati</taxon>
        <taxon>Pseudomonadota</taxon>
        <taxon>Alphaproteobacteria</taxon>
        <taxon>Hyphomicrobiales</taxon>
        <taxon>Methylobacteriaceae</taxon>
        <taxon>Methylobacterium</taxon>
    </lineage>
</organism>
<name>A0AA37TMK4_9HYPH</name>
<dbReference type="Proteomes" id="UP001157440">
    <property type="component" value="Unassembled WGS sequence"/>
</dbReference>
<sequence>MAEPLVIAFAADTSRAQSAMATLASQIVGNMTSIGVAMSGGAANSNTFGASLQGLATNAQRAAAAVSQDVRSIASATANAATADRATLEGVVRAFTGAAAASNTAGAAARTGLSATSGAVSGVAAQIPSLNTLLAAFLGFEAAKLVFDSVTASIEAARAHIADFVRIGREAEKAGVGTGFFQRATLDADKFGLTVEQMVAALQHARAASEVRIGEGKDGANAAAMDGRLTQNVRAGNLSAADKAGFDAAETQEAKIRAMLDLIDKLRADQRDLAAFDLAGHFFGPDFERQLRSGVDLTDQLRETLDSSSTTVAGVRIVGADEVERARLLDAKAKDIADTFATALAPIQHDISNAVLDTYQAFLDVERVIARVVQIAVNLYETVTGMVGKVRELVGSIPGIGKMLTAGNPLTFLQEAGRATGLVDPETQGPPAPLAIKVRPKGPDRSAVLPALHAHKGRGGSEAESLDAVETLVKQLEKARDTAKAELDTVGKTNVEREKAVALAKAEAAAREDAKRGKRANPALDDDERSRVLSAAEAMQHYRDATENAQQALRQSAEAARFFAQAAADGLTEAIVNGKSFASVLADIAEQLERSMLSGLLTGTGPLAGLLGTAPLASAGPNAAGGLLGNLFGGLAGGGAGRAGAGGVLPGPPASGATLDLAGDSPMGLLGTLFGGLFRANGGPVAAGQPVTVGEMGRELFVPQTNGTIVPIAPGAASGPQSVDNSRSYTIDARGAQAGVAEQITAALGAYDRGLSRTLAARSAVASRRYGTGR</sequence>
<evidence type="ECO:0000313" key="3">
    <source>
        <dbReference type="Proteomes" id="UP001157440"/>
    </source>
</evidence>
<evidence type="ECO:0000313" key="2">
    <source>
        <dbReference type="EMBL" id="GLS70803.1"/>
    </source>
</evidence>
<dbReference type="RefSeq" id="WP_238198305.1">
    <property type="nucleotide sequence ID" value="NZ_BPQZ01000023.1"/>
</dbReference>
<dbReference type="AlphaFoldDB" id="A0AA37TMK4"/>
<evidence type="ECO:0008006" key="4">
    <source>
        <dbReference type="Google" id="ProtNLM"/>
    </source>
</evidence>
<accession>A0AA37TMK4</accession>
<dbReference type="EMBL" id="BSPL01000017">
    <property type="protein sequence ID" value="GLS70803.1"/>
    <property type="molecule type" value="Genomic_DNA"/>
</dbReference>
<keyword evidence="3" id="KW-1185">Reference proteome</keyword>
<comment type="caution">
    <text evidence="2">The sequence shown here is derived from an EMBL/GenBank/DDBJ whole genome shotgun (WGS) entry which is preliminary data.</text>
</comment>
<gene>
    <name evidence="2" type="ORF">GCM10007890_28160</name>
</gene>
<proteinExistence type="predicted"/>
<evidence type="ECO:0000256" key="1">
    <source>
        <dbReference type="SAM" id="Coils"/>
    </source>
</evidence>
<feature type="coiled-coil region" evidence="1">
    <location>
        <begin position="466"/>
        <end position="555"/>
    </location>
</feature>